<dbReference type="EMBL" id="BA000013">
    <property type="protein sequence ID" value="BAB54680.1"/>
    <property type="molecule type" value="Genomic_DNA"/>
</dbReference>
<geneLocation type="plasmid" evidence="1 2">
    <name>pMLa</name>
</geneLocation>
<reference evidence="1 2" key="1">
    <citation type="journal article" date="2000" name="DNA Res.">
        <title>Complete genome structure of the nitrogen-fixing symbiotic bacterium Mesorhizobium loti.</title>
        <authorList>
            <person name="Kaneko T."/>
            <person name="Nakamura Y."/>
            <person name="Sato S."/>
            <person name="Asamizu E."/>
            <person name="Kato T."/>
            <person name="Sasamoto S."/>
            <person name="Watanabe A."/>
            <person name="Idesawa K."/>
            <person name="Ishikawa A."/>
            <person name="Kawashima K."/>
            <person name="Kimura T."/>
            <person name="Kishida Y."/>
            <person name="Kiyokawa C."/>
            <person name="Kohara M."/>
            <person name="Matsumoto M."/>
            <person name="Matsuno A."/>
            <person name="Mochizuki Y."/>
            <person name="Nakayama S."/>
            <person name="Nakazaki N."/>
            <person name="Shimpo S."/>
            <person name="Sugimoto M."/>
            <person name="Takeuchi C."/>
            <person name="Yamada M."/>
            <person name="Tabata S."/>
        </authorList>
    </citation>
    <scope>NUCLEOTIDE SEQUENCE [LARGE SCALE GENOMIC DNA]</scope>
    <source>
        <strain evidence="2">LMG 29417 / CECT 9101 / MAFF 303099</strain>
        <plasmid evidence="1 2">pMLa</plasmid>
    </source>
</reference>
<dbReference type="KEGG" id="mlo:msl9405"/>
<gene>
    <name evidence="1" type="ordered locus">msl9405</name>
</gene>
<organism evidence="1 2">
    <name type="scientific">Mesorhizobium japonicum (strain LMG 29417 / CECT 9101 / MAFF 303099)</name>
    <name type="common">Mesorhizobium loti (strain MAFF 303099)</name>
    <dbReference type="NCBI Taxonomy" id="266835"/>
    <lineage>
        <taxon>Bacteria</taxon>
        <taxon>Pseudomonadati</taxon>
        <taxon>Pseudomonadota</taxon>
        <taxon>Alphaproteobacteria</taxon>
        <taxon>Hyphomicrobiales</taxon>
        <taxon>Phyllobacteriaceae</taxon>
        <taxon>Mesorhizobium</taxon>
    </lineage>
</organism>
<keyword evidence="1" id="KW-0614">Plasmid</keyword>
<dbReference type="HOGENOM" id="CLU_1711795_0_0_5"/>
<evidence type="ECO:0000313" key="1">
    <source>
        <dbReference type="EMBL" id="BAB54680.1"/>
    </source>
</evidence>
<dbReference type="AlphaFoldDB" id="Q981M9"/>
<name>Q981M9_RHILO</name>
<accession>Q981M9</accession>
<protein>
    <submittedName>
        <fullName evidence="1">Msl9405 protein</fullName>
    </submittedName>
</protein>
<sequence length="153" mass="16509">MRCQSDVGAGQRSDPQRRTAAQLIYTSSSRRSNRGRPASLDRPCDGMAARVDRVLILPACRYPCHPLAGLPGGLLRSEPAAVRFKAAVAPQSGRNPLISARLARVPRRASEELAPLVRKPTSLAWQAPDPEASSFRRFLLTAPAGKTGKGRNT</sequence>
<evidence type="ECO:0000313" key="2">
    <source>
        <dbReference type="Proteomes" id="UP000000552"/>
    </source>
</evidence>
<dbReference type="Proteomes" id="UP000000552">
    <property type="component" value="Plasmid pMLa"/>
</dbReference>
<proteinExistence type="predicted"/>